<dbReference type="AlphaFoldDB" id="G1STF1"/>
<reference evidence="2" key="2">
    <citation type="submission" date="2025-08" db="UniProtKB">
        <authorList>
            <consortium name="Ensembl"/>
        </authorList>
    </citation>
    <scope>IDENTIFICATION</scope>
    <source>
        <strain evidence="2">Thorbecke</strain>
    </source>
</reference>
<reference evidence="2 3" key="1">
    <citation type="journal article" date="2011" name="Nature">
        <title>A high-resolution map of human evolutionary constraint using 29 mammals.</title>
        <authorList>
            <person name="Lindblad-Toh K."/>
            <person name="Garber M."/>
            <person name="Zuk O."/>
            <person name="Lin M.F."/>
            <person name="Parker B.J."/>
            <person name="Washietl S."/>
            <person name="Kheradpour P."/>
            <person name="Ernst J."/>
            <person name="Jordan G."/>
            <person name="Mauceli E."/>
            <person name="Ward L.D."/>
            <person name="Lowe C.B."/>
            <person name="Holloway A.K."/>
            <person name="Clamp M."/>
            <person name="Gnerre S."/>
            <person name="Alfoldi J."/>
            <person name="Beal K."/>
            <person name="Chang J."/>
            <person name="Clawson H."/>
            <person name="Cuff J."/>
            <person name="Di Palma F."/>
            <person name="Fitzgerald S."/>
            <person name="Flicek P."/>
            <person name="Guttman M."/>
            <person name="Hubisz M.J."/>
            <person name="Jaffe D.B."/>
            <person name="Jungreis I."/>
            <person name="Kent W.J."/>
            <person name="Kostka D."/>
            <person name="Lara M."/>
            <person name="Martins A.L."/>
            <person name="Massingham T."/>
            <person name="Moltke I."/>
            <person name="Raney B.J."/>
            <person name="Rasmussen M.D."/>
            <person name="Robinson J."/>
            <person name="Stark A."/>
            <person name="Vilella A.J."/>
            <person name="Wen J."/>
            <person name="Xie X."/>
            <person name="Zody M.C."/>
            <person name="Baldwin J."/>
            <person name="Bloom T."/>
            <person name="Chin C.W."/>
            <person name="Heiman D."/>
            <person name="Nicol R."/>
            <person name="Nusbaum C."/>
            <person name="Young S."/>
            <person name="Wilkinson J."/>
            <person name="Worley K.C."/>
            <person name="Kovar C.L."/>
            <person name="Muzny D.M."/>
            <person name="Gibbs R.A."/>
            <person name="Cree A."/>
            <person name="Dihn H.H."/>
            <person name="Fowler G."/>
            <person name="Jhangiani S."/>
            <person name="Joshi V."/>
            <person name="Lee S."/>
            <person name="Lewis L.R."/>
            <person name="Nazareth L.V."/>
            <person name="Okwuonu G."/>
            <person name="Santibanez J."/>
            <person name="Warren W.C."/>
            <person name="Mardis E.R."/>
            <person name="Weinstock G.M."/>
            <person name="Wilson R.K."/>
            <person name="Delehaunty K."/>
            <person name="Dooling D."/>
            <person name="Fronik C."/>
            <person name="Fulton L."/>
            <person name="Fulton B."/>
            <person name="Graves T."/>
            <person name="Minx P."/>
            <person name="Sodergren E."/>
            <person name="Birney E."/>
            <person name="Margulies E.H."/>
            <person name="Herrero J."/>
            <person name="Green E.D."/>
            <person name="Haussler D."/>
            <person name="Siepel A."/>
            <person name="Goldman N."/>
            <person name="Pollard K.S."/>
            <person name="Pedersen J.S."/>
            <person name="Lander E.S."/>
            <person name="Kellis M."/>
        </authorList>
    </citation>
    <scope>NUCLEOTIDE SEQUENCE [LARGE SCALE GENOMIC DNA]</scope>
    <source>
        <strain evidence="3">Thorbecke</strain>
    </source>
</reference>
<dbReference type="InterPro" id="IPR000048">
    <property type="entry name" value="IQ_motif_EF-hand-BS"/>
</dbReference>
<dbReference type="Ensembl" id="ENSOCUT00000007610.3">
    <property type="protein sequence ID" value="ENSOCUP00000006580.3"/>
    <property type="gene ID" value="ENSOCUG00000007610.3"/>
</dbReference>
<organism evidence="2 3">
    <name type="scientific">Oryctolagus cuniculus</name>
    <name type="common">Rabbit</name>
    <dbReference type="NCBI Taxonomy" id="9986"/>
    <lineage>
        <taxon>Eukaryota</taxon>
        <taxon>Metazoa</taxon>
        <taxon>Chordata</taxon>
        <taxon>Craniata</taxon>
        <taxon>Vertebrata</taxon>
        <taxon>Euteleostomi</taxon>
        <taxon>Mammalia</taxon>
        <taxon>Eutheria</taxon>
        <taxon>Euarchontoglires</taxon>
        <taxon>Glires</taxon>
        <taxon>Lagomorpha</taxon>
        <taxon>Leporidae</taxon>
        <taxon>Oryctolagus</taxon>
    </lineage>
</organism>
<dbReference type="Pfam" id="PF00612">
    <property type="entry name" value="IQ"/>
    <property type="match status" value="1"/>
</dbReference>
<dbReference type="PaxDb" id="9986-ENSOCUP00000006580"/>
<evidence type="ECO:0000313" key="2">
    <source>
        <dbReference type="Ensembl" id="ENSOCUP00000006580.3"/>
    </source>
</evidence>
<dbReference type="SMART" id="SM00015">
    <property type="entry name" value="IQ"/>
    <property type="match status" value="1"/>
</dbReference>
<dbReference type="eggNOG" id="ENOG502S8YC">
    <property type="taxonomic scope" value="Eukaryota"/>
</dbReference>
<feature type="compositionally biased region" description="Basic and acidic residues" evidence="1">
    <location>
        <begin position="88"/>
        <end position="97"/>
    </location>
</feature>
<dbReference type="FunCoup" id="G1STF1">
    <property type="interactions" value="12"/>
</dbReference>
<accession>G1STF1</accession>
<dbReference type="GeneTree" id="ENSGT00390000017195"/>
<dbReference type="PROSITE" id="PS50096">
    <property type="entry name" value="IQ"/>
    <property type="match status" value="1"/>
</dbReference>
<feature type="compositionally biased region" description="Basic and acidic residues" evidence="1">
    <location>
        <begin position="346"/>
        <end position="358"/>
    </location>
</feature>
<reference evidence="2" key="3">
    <citation type="submission" date="2025-09" db="UniProtKB">
        <authorList>
            <consortium name="Ensembl"/>
        </authorList>
    </citation>
    <scope>IDENTIFICATION</scope>
    <source>
        <strain evidence="2">Thorbecke</strain>
    </source>
</reference>
<dbReference type="Bgee" id="ENSOCUG00000007610">
    <property type="expression patterns" value="Expressed in embryo and 15 other cell types or tissues"/>
</dbReference>
<feature type="compositionally biased region" description="Basic and acidic residues" evidence="1">
    <location>
        <begin position="401"/>
        <end position="415"/>
    </location>
</feature>
<dbReference type="HOGENOM" id="CLU_046548_0_0_1"/>
<evidence type="ECO:0000313" key="3">
    <source>
        <dbReference type="Proteomes" id="UP000001811"/>
    </source>
</evidence>
<dbReference type="STRING" id="9986.ENSOCUP00000006580"/>
<dbReference type="InterPro" id="IPR042506">
    <property type="entry name" value="IQCC"/>
</dbReference>
<dbReference type="Proteomes" id="UP000001811">
    <property type="component" value="Unplaced"/>
</dbReference>
<proteinExistence type="predicted"/>
<evidence type="ECO:0000256" key="1">
    <source>
        <dbReference type="SAM" id="MobiDB-lite"/>
    </source>
</evidence>
<feature type="compositionally biased region" description="Basic and acidic residues" evidence="1">
    <location>
        <begin position="125"/>
        <end position="135"/>
    </location>
</feature>
<name>G1STF1_RABIT</name>
<keyword evidence="3" id="KW-1185">Reference proteome</keyword>
<gene>
    <name evidence="2" type="primary">IQCC</name>
</gene>
<protein>
    <submittedName>
        <fullName evidence="2">IQ motif containing C</fullName>
    </submittedName>
</protein>
<feature type="region of interest" description="Disordered" evidence="1">
    <location>
        <begin position="315"/>
        <end position="458"/>
    </location>
</feature>
<feature type="region of interest" description="Disordered" evidence="1">
    <location>
        <begin position="65"/>
        <end position="155"/>
    </location>
</feature>
<sequence>MERELLLRKVTVLQACVRGFLVRRQFQRLRAEYEAIVGEIEGDLGVLQWTEGWIPRPRFLPEKAKSCGTRKAGDRVPNAEQQLPSHSPCEEPERQALWEEQPGESSANPGRLPGRDDSPWLQAEQSRKPRQRETRATSSVENPDAMGPGLPQGLSELQSHRSHLAMELLWIQQAINSRKEYLLLKQTLSSPEAGQTRDKPRMCSDPGGQACGWVWSEPSPSLEDQCYRDRTTTELTHTDDSCPGGRPQCHTSPERLAATERKFPGAESRGPRYRSAGPQPPMPPASQASGPRLTKGPDRGEQALEGTCLQQVQLLEDQTPGDLKPRGHCPRKARTQLPVLCEDPSIEDKSPRWPDHQDSQTAMPQGAGLEDHIVWDRTIAGPEPGGPDLRKVKPAHSQTPSDRRSRDGTSIEPNHHGWRNQRTGPWSSRPPENLSSAGSNGIGEDPWRSRLWKTGPAG</sequence>
<feature type="region of interest" description="Disordered" evidence="1">
    <location>
        <begin position="235"/>
        <end position="300"/>
    </location>
</feature>
<dbReference type="InParanoid" id="G1STF1"/>
<dbReference type="PANTHER" id="PTHR16049:SF8">
    <property type="entry name" value="IQ DOMAIN-CONTAINING PROTEIN C"/>
    <property type="match status" value="1"/>
</dbReference>
<dbReference type="PANTHER" id="PTHR16049">
    <property type="entry name" value="IQ DOMAIN-CONTAINING PROTEIN C"/>
    <property type="match status" value="1"/>
</dbReference>